<organism evidence="2 3">
    <name type="scientific">Colletotrichum destructivum</name>
    <dbReference type="NCBI Taxonomy" id="34406"/>
    <lineage>
        <taxon>Eukaryota</taxon>
        <taxon>Fungi</taxon>
        <taxon>Dikarya</taxon>
        <taxon>Ascomycota</taxon>
        <taxon>Pezizomycotina</taxon>
        <taxon>Sordariomycetes</taxon>
        <taxon>Hypocreomycetidae</taxon>
        <taxon>Glomerellales</taxon>
        <taxon>Glomerellaceae</taxon>
        <taxon>Colletotrichum</taxon>
        <taxon>Colletotrichum destructivum species complex</taxon>
    </lineage>
</organism>
<dbReference type="RefSeq" id="XP_062778372.1">
    <property type="nucleotide sequence ID" value="XM_062922321.1"/>
</dbReference>
<dbReference type="Proteomes" id="UP001322277">
    <property type="component" value="Chromosome 4"/>
</dbReference>
<dbReference type="EMBL" id="CP137308">
    <property type="protein sequence ID" value="WQF81148.1"/>
    <property type="molecule type" value="Genomic_DNA"/>
</dbReference>
<feature type="compositionally biased region" description="Polar residues" evidence="1">
    <location>
        <begin position="183"/>
        <end position="203"/>
    </location>
</feature>
<evidence type="ECO:0000256" key="1">
    <source>
        <dbReference type="SAM" id="MobiDB-lite"/>
    </source>
</evidence>
<sequence>MSRISKQIGSKPVTIIVTAAAAVEAEAEAAVAVWFLEQEIRQAYRCPTSDGRIGRGASPRTGIPPRPCRIAAEHLTHTHTHTHIHIRTHRPRHTGRAPQATARRSLLVPTDPASPEAPVPWLQSNNPMTLQATILFVLAAPLSSTKGPYANQLFEVQPPESRHDVLACNCQAACDDPDGMVLQDNNTKTVSRLSLRPRSQNRPEQMHHRAPSPQPKDRLEWRRTVKGARPPALFAHLPNSKAPPLPPLPLPDRTANELGTGRKSKIVFIDQGTHLIT</sequence>
<dbReference type="GeneID" id="87942665"/>
<feature type="region of interest" description="Disordered" evidence="1">
    <location>
        <begin position="181"/>
        <end position="219"/>
    </location>
</feature>
<gene>
    <name evidence="2" type="ORF">CDEST_06162</name>
</gene>
<accession>A0AAX4IDW2</accession>
<protein>
    <submittedName>
        <fullName evidence="2">Uncharacterized protein</fullName>
    </submittedName>
</protein>
<evidence type="ECO:0000313" key="2">
    <source>
        <dbReference type="EMBL" id="WQF81148.1"/>
    </source>
</evidence>
<evidence type="ECO:0000313" key="3">
    <source>
        <dbReference type="Proteomes" id="UP001322277"/>
    </source>
</evidence>
<keyword evidence="3" id="KW-1185">Reference proteome</keyword>
<dbReference type="KEGG" id="cdet:87942665"/>
<name>A0AAX4IDW2_9PEZI</name>
<dbReference type="AlphaFoldDB" id="A0AAX4IDW2"/>
<proteinExistence type="predicted"/>
<reference evidence="3" key="1">
    <citation type="journal article" date="2023" name="bioRxiv">
        <title>Complete genome of the Medicago anthracnose fungus, Colletotrichum destructivum, reveals a mini-chromosome-like region within a core chromosome.</title>
        <authorList>
            <person name="Lapalu N."/>
            <person name="Simon A."/>
            <person name="Lu A."/>
            <person name="Plaumann P.-L."/>
            <person name="Amselem J."/>
            <person name="Pigne S."/>
            <person name="Auger A."/>
            <person name="Koch C."/>
            <person name="Dallery J.-F."/>
            <person name="O'Connell R.J."/>
        </authorList>
    </citation>
    <scope>NUCLEOTIDE SEQUENCE [LARGE SCALE GENOMIC DNA]</scope>
    <source>
        <strain evidence="3">CBS 520.97</strain>
    </source>
</reference>